<dbReference type="PANTHER" id="PTHR10514:SF27">
    <property type="entry name" value="ANGIOTENSIN-CONVERTING ENZYME"/>
    <property type="match status" value="1"/>
</dbReference>
<keyword evidence="5 22" id="KW-0732">Signal</keyword>
<evidence type="ECO:0000256" key="7">
    <source>
        <dbReference type="ARBA" id="ARBA00022833"/>
    </source>
</evidence>
<dbReference type="EC" id="3.4.-.-" evidence="21"/>
<evidence type="ECO:0000256" key="4">
    <source>
        <dbReference type="ARBA" id="ARBA00022723"/>
    </source>
</evidence>
<dbReference type="FunFam" id="1.10.1370.30:FF:000004">
    <property type="entry name" value="Angiotensin-converting enzyme"/>
    <property type="match status" value="1"/>
</dbReference>
<comment type="similarity">
    <text evidence="1 20 21">Belongs to the peptidase M2 family.</text>
</comment>
<dbReference type="CDD" id="cd06461">
    <property type="entry name" value="M2_ACE"/>
    <property type="match status" value="1"/>
</dbReference>
<feature type="chain" id="PRO_5035312932" description="Angiotensin-converting enzyme" evidence="22">
    <location>
        <begin position="22"/>
        <end position="620"/>
    </location>
</feature>
<comment type="catalytic activity">
    <reaction evidence="11">
        <text>Release of a C-terminal dipeptide, oligopeptide-|-Xaa-Yaa, when Xaa is not Pro, and Yaa is neither Asp nor Glu. Thus, conversion of angiotensin I to angiotensin II, with increase in vasoconstrictor activity, but no action on angiotensin II.</text>
        <dbReference type="EC" id="3.4.15.1"/>
    </reaction>
</comment>
<feature type="binding site" evidence="16">
    <location>
        <position position="221"/>
    </location>
    <ligand>
        <name>chloride</name>
        <dbReference type="ChEBI" id="CHEBI:17996"/>
        <label>1</label>
    </ligand>
</feature>
<reference evidence="23" key="1">
    <citation type="submission" date="2021-11" db="EMBL/GenBank/DDBJ databases">
        <authorList>
            <person name="Schell T."/>
        </authorList>
    </citation>
    <scope>NUCLEOTIDE SEQUENCE</scope>
    <source>
        <strain evidence="23">M5</strain>
    </source>
</reference>
<feature type="active site" description="Proton acceptor 2" evidence="15">
    <location>
        <position position="379"/>
    </location>
</feature>
<evidence type="ECO:0000256" key="14">
    <source>
        <dbReference type="PIRSR" id="PIRSR601548-10"/>
    </source>
</evidence>
<dbReference type="GO" id="GO:0006508">
    <property type="term" value="P:proteolysis"/>
    <property type="evidence" value="ECO:0007669"/>
    <property type="project" value="UniProtKB-KW"/>
</dbReference>
<feature type="binding site" evidence="17">
    <location>
        <position position="378"/>
    </location>
    <ligand>
        <name>Zn(2+)</name>
        <dbReference type="ChEBI" id="CHEBI:29105"/>
        <label>1</label>
        <note>catalytic</note>
    </ligand>
</feature>
<feature type="active site" description="Proton donor 1" evidence="13">
    <location>
        <position position="510"/>
    </location>
</feature>
<evidence type="ECO:0000313" key="24">
    <source>
        <dbReference type="Proteomes" id="UP000789390"/>
    </source>
</evidence>
<feature type="binding site" evidence="19">
    <location>
        <position position="378"/>
    </location>
    <ligand>
        <name>Zn(2+)</name>
        <dbReference type="ChEBI" id="CHEBI:29105"/>
        <label>2</label>
        <note>catalytic</note>
    </ligand>
</feature>
<dbReference type="GO" id="GO:0005886">
    <property type="term" value="C:plasma membrane"/>
    <property type="evidence" value="ECO:0007669"/>
    <property type="project" value="TreeGrafter"/>
</dbReference>
<evidence type="ECO:0000256" key="10">
    <source>
        <dbReference type="ARBA" id="ARBA00023180"/>
    </source>
</evidence>
<evidence type="ECO:0000256" key="21">
    <source>
        <dbReference type="RuleBase" id="RU361144"/>
    </source>
</evidence>
<dbReference type="SUPFAM" id="SSF55486">
    <property type="entry name" value="Metalloproteases ('zincins'), catalytic domain"/>
    <property type="match status" value="1"/>
</dbReference>
<feature type="signal peptide" evidence="22">
    <location>
        <begin position="1"/>
        <end position="21"/>
    </location>
</feature>
<dbReference type="GO" id="GO:0046872">
    <property type="term" value="F:metal ion binding"/>
    <property type="evidence" value="ECO:0007669"/>
    <property type="project" value="UniProtKB-KW"/>
</dbReference>
<evidence type="ECO:0000256" key="20">
    <source>
        <dbReference type="PROSITE-ProRule" id="PRU01355"/>
    </source>
</evidence>
<name>A0A8J2RX44_9CRUS</name>
<feature type="active site" description="Proton donor 2" evidence="15">
    <location>
        <position position="510"/>
    </location>
</feature>
<proteinExistence type="inferred from homology"/>
<evidence type="ECO:0000256" key="13">
    <source>
        <dbReference type="PIRSR" id="PIRSR601548-1"/>
    </source>
</evidence>
<comment type="caution">
    <text evidence="23">The sequence shown here is derived from an EMBL/GenBank/DDBJ whole genome shotgun (WGS) entry which is preliminary data.</text>
</comment>
<dbReference type="PANTHER" id="PTHR10514">
    <property type="entry name" value="ANGIOTENSIN-CONVERTING ENZYME"/>
    <property type="match status" value="1"/>
</dbReference>
<sequence length="620" mass="71593">MRKLLLYFIITLGYSVHIISTLPQTQSTLENEEVKALAFLEEEDRLLAEKCFQAAEANWNYNTNINDVNQEKQLNASLEYSKFAKISWQNLNSKFKSWSNFKDPDLKRRFKKSTVLGSSALPEEDLVQYNQLESDMTKTHSTTKVCAFLDSTNCNLSLDPDVKKIMKESRDEHELRHIWTEWHNKCGNRIRNPYQQFVKLSNQAARLNNFSDTGAYWLREYESDTIKEDFDQLYETLAPLYKQIHAYARAKLRYVYGDQFSSDGLIPAHLLGNVFASSLDGVYSLLIPYPQRASVDVTNEMKAQGYTPLKMFQKSEEFFTSLGLIPMPQEFWKESLIVKPKDREVVCHATAWDFCNGKDFRIKQCTEVNMRDFITVHHEMGHIQYYLQYKDQPHIYREGANPGFHEAVGDTLALSVQTPKHLKEVGLLDQATQIDDYETSINFLMAIALKKVASLPFAYIIDKYRWAIFDGSVDSSRMNSHWWKLRKEYQGVKPPVERSEENFDPGTIYHVASHVDYSRYFAATIIQFQFHRSLCKEAGQYDPQDPSKPLYNCSIYRSKAAGSKLAAGLAMGASRPWPDVMKSMTGQEIMDGSAIREYFKPLEEWLAIKNAQLGEVPGWD</sequence>
<evidence type="ECO:0000256" key="2">
    <source>
        <dbReference type="ARBA" id="ARBA00022645"/>
    </source>
</evidence>
<evidence type="ECO:0000256" key="19">
    <source>
        <dbReference type="PIRSR" id="PIRSR601548-8"/>
    </source>
</evidence>
<evidence type="ECO:0000256" key="1">
    <source>
        <dbReference type="ARBA" id="ARBA00008139"/>
    </source>
</evidence>
<feature type="active site" description="Proton acceptor 1" evidence="13">
    <location>
        <position position="379"/>
    </location>
</feature>
<dbReference type="EMBL" id="CAKKLH010000303">
    <property type="protein sequence ID" value="CAH0110365.1"/>
    <property type="molecule type" value="Genomic_DNA"/>
</dbReference>
<evidence type="ECO:0000256" key="22">
    <source>
        <dbReference type="SAM" id="SignalP"/>
    </source>
</evidence>
<comment type="cofactor">
    <cofactor evidence="21">
        <name>Zn(2+)</name>
        <dbReference type="ChEBI" id="CHEBI:29105"/>
    </cofactor>
    <text evidence="21">Binds 1 zinc ion per subunit.</text>
</comment>
<dbReference type="GO" id="GO:0008241">
    <property type="term" value="F:peptidyl-dipeptidase activity"/>
    <property type="evidence" value="ECO:0007669"/>
    <property type="project" value="UniProtKB-EC"/>
</dbReference>
<dbReference type="Pfam" id="PF01401">
    <property type="entry name" value="Peptidase_M2"/>
    <property type="match status" value="1"/>
</dbReference>
<feature type="disulfide bond" evidence="20">
    <location>
        <begin position="146"/>
        <end position="154"/>
    </location>
</feature>
<evidence type="ECO:0000313" key="23">
    <source>
        <dbReference type="EMBL" id="CAH0110365.1"/>
    </source>
</evidence>
<evidence type="ECO:0000256" key="8">
    <source>
        <dbReference type="ARBA" id="ARBA00023049"/>
    </source>
</evidence>
<keyword evidence="24" id="KW-1185">Reference proteome</keyword>
<keyword evidence="9 18" id="KW-1015">Disulfide bond</keyword>
<keyword evidence="2 21" id="KW-0121">Carboxypeptidase</keyword>
<dbReference type="PROSITE" id="PS52011">
    <property type="entry name" value="PEPTIDASE_M2"/>
    <property type="match status" value="1"/>
</dbReference>
<keyword evidence="8 21" id="KW-0482">Metalloprotease</keyword>
<evidence type="ECO:0000256" key="5">
    <source>
        <dbReference type="ARBA" id="ARBA00022729"/>
    </source>
</evidence>
<feature type="disulfide bond" evidence="18 20">
    <location>
        <begin position="347"/>
        <end position="365"/>
    </location>
</feature>
<keyword evidence="7 17" id="KW-0862">Zinc</keyword>
<dbReference type="InterPro" id="IPR001548">
    <property type="entry name" value="Peptidase_M2"/>
</dbReference>
<dbReference type="GO" id="GO:0004180">
    <property type="term" value="F:carboxypeptidase activity"/>
    <property type="evidence" value="ECO:0007669"/>
    <property type="project" value="UniProtKB-KW"/>
</dbReference>
<feature type="binding site" evidence="17">
    <location>
        <position position="382"/>
    </location>
    <ligand>
        <name>Zn(2+)</name>
        <dbReference type="ChEBI" id="CHEBI:29105"/>
        <label>1</label>
        <note>catalytic</note>
    </ligand>
</feature>
<evidence type="ECO:0000256" key="15">
    <source>
        <dbReference type="PIRSR" id="PIRSR601548-11"/>
    </source>
</evidence>
<accession>A0A8J2RX44</accession>
<dbReference type="AlphaFoldDB" id="A0A8J2RX44"/>
<evidence type="ECO:0000256" key="9">
    <source>
        <dbReference type="ARBA" id="ARBA00023157"/>
    </source>
</evidence>
<gene>
    <name evidence="23" type="ORF">DGAL_LOCUS13931</name>
</gene>
<feature type="binding site" evidence="17">
    <location>
        <position position="406"/>
    </location>
    <ligand>
        <name>Zn(2+)</name>
        <dbReference type="ChEBI" id="CHEBI:29105"/>
        <label>1</label>
        <note>catalytic</note>
    </ligand>
</feature>
<keyword evidence="10 14" id="KW-0325">Glycoprotein</keyword>
<evidence type="ECO:0000256" key="12">
    <source>
        <dbReference type="ARBA" id="ARBA00039858"/>
    </source>
</evidence>
<feature type="binding site" evidence="16">
    <location>
        <position position="519"/>
    </location>
    <ligand>
        <name>chloride</name>
        <dbReference type="ChEBI" id="CHEBI:17996"/>
        <label>1</label>
    </ligand>
</feature>
<keyword evidence="6 21" id="KW-0378">Hydrolase</keyword>
<evidence type="ECO:0000256" key="11">
    <source>
        <dbReference type="ARBA" id="ARBA00036868"/>
    </source>
</evidence>
<dbReference type="OrthoDB" id="10029630at2759"/>
<dbReference type="Proteomes" id="UP000789390">
    <property type="component" value="Unassembled WGS sequence"/>
</dbReference>
<feature type="glycosylation site" description="N-linked (GlcNAc...) asparagine" evidence="14">
    <location>
        <position position="64"/>
    </location>
</feature>
<feature type="binding site" evidence="19">
    <location>
        <position position="382"/>
    </location>
    <ligand>
        <name>Zn(2+)</name>
        <dbReference type="ChEBI" id="CHEBI:29105"/>
        <label>2</label>
        <note>catalytic</note>
    </ligand>
</feature>
<evidence type="ECO:0000256" key="18">
    <source>
        <dbReference type="PIRSR" id="PIRSR601548-4"/>
    </source>
</evidence>
<organism evidence="23 24">
    <name type="scientific">Daphnia galeata</name>
    <dbReference type="NCBI Taxonomy" id="27404"/>
    <lineage>
        <taxon>Eukaryota</taxon>
        <taxon>Metazoa</taxon>
        <taxon>Ecdysozoa</taxon>
        <taxon>Arthropoda</taxon>
        <taxon>Crustacea</taxon>
        <taxon>Branchiopoda</taxon>
        <taxon>Diplostraca</taxon>
        <taxon>Cladocera</taxon>
        <taxon>Anomopoda</taxon>
        <taxon>Daphniidae</taxon>
        <taxon>Daphnia</taxon>
    </lineage>
</organism>
<evidence type="ECO:0000256" key="16">
    <source>
        <dbReference type="PIRSR" id="PIRSR601548-2"/>
    </source>
</evidence>
<evidence type="ECO:0000256" key="17">
    <source>
        <dbReference type="PIRSR" id="PIRSR601548-3"/>
    </source>
</evidence>
<evidence type="ECO:0000256" key="6">
    <source>
        <dbReference type="ARBA" id="ARBA00022801"/>
    </source>
</evidence>
<protein>
    <recommendedName>
        <fullName evidence="12 21">Angiotensin-converting enzyme</fullName>
        <ecNumber evidence="21">3.4.-.-</ecNumber>
    </recommendedName>
</protein>
<feature type="disulfide bond" evidence="18 20">
    <location>
        <begin position="535"/>
        <end position="553"/>
    </location>
</feature>
<feature type="binding site" evidence="19">
    <location>
        <position position="406"/>
    </location>
    <ligand>
        <name>Zn(2+)</name>
        <dbReference type="ChEBI" id="CHEBI:29105"/>
        <label>2</label>
        <note>catalytic</note>
    </ligand>
</feature>
<keyword evidence="4 17" id="KW-0479">Metal-binding</keyword>
<keyword evidence="3 21" id="KW-0645">Protease</keyword>
<dbReference type="PRINTS" id="PR00791">
    <property type="entry name" value="PEPDIPTASEA"/>
</dbReference>
<dbReference type="Gene3D" id="1.10.1370.30">
    <property type="match status" value="2"/>
</dbReference>
<dbReference type="GO" id="GO:0008237">
    <property type="term" value="F:metallopeptidase activity"/>
    <property type="evidence" value="ECO:0007669"/>
    <property type="project" value="UniProtKB-KW"/>
</dbReference>
<evidence type="ECO:0000256" key="3">
    <source>
        <dbReference type="ARBA" id="ARBA00022670"/>
    </source>
</evidence>